<reference evidence="3 4" key="1">
    <citation type="journal article" date="2014" name="Agronomy (Basel)">
        <title>A Draft Genome Sequence for Ensete ventricosum, the Drought-Tolerant Tree Against Hunger.</title>
        <authorList>
            <person name="Harrison J."/>
            <person name="Moore K.A."/>
            <person name="Paszkiewicz K."/>
            <person name="Jones T."/>
            <person name="Grant M."/>
            <person name="Ambacheew D."/>
            <person name="Muzemil S."/>
            <person name="Studholme D.J."/>
        </authorList>
    </citation>
    <scope>NUCLEOTIDE SEQUENCE [LARGE SCALE GENOMIC DNA]</scope>
</reference>
<feature type="compositionally biased region" description="Polar residues" evidence="1">
    <location>
        <begin position="139"/>
        <end position="148"/>
    </location>
</feature>
<dbReference type="Proteomes" id="UP000287651">
    <property type="component" value="Unassembled WGS sequence"/>
</dbReference>
<accession>A0A426XIC4</accession>
<dbReference type="EMBL" id="AMZH03020400">
    <property type="protein sequence ID" value="RRT39202.1"/>
    <property type="molecule type" value="Genomic_DNA"/>
</dbReference>
<dbReference type="PANTHER" id="PTHR33223">
    <property type="entry name" value="CCHC-TYPE DOMAIN-CONTAINING PROTEIN"/>
    <property type="match status" value="1"/>
</dbReference>
<evidence type="ECO:0000313" key="4">
    <source>
        <dbReference type="Proteomes" id="UP000287651"/>
    </source>
</evidence>
<dbReference type="Pfam" id="PF03732">
    <property type="entry name" value="Retrotrans_gag"/>
    <property type="match status" value="1"/>
</dbReference>
<feature type="compositionally biased region" description="Basic and acidic residues" evidence="1">
    <location>
        <begin position="104"/>
        <end position="116"/>
    </location>
</feature>
<organism evidence="3 4">
    <name type="scientific">Ensete ventricosum</name>
    <name type="common">Abyssinian banana</name>
    <name type="synonym">Musa ensete</name>
    <dbReference type="NCBI Taxonomy" id="4639"/>
    <lineage>
        <taxon>Eukaryota</taxon>
        <taxon>Viridiplantae</taxon>
        <taxon>Streptophyta</taxon>
        <taxon>Embryophyta</taxon>
        <taxon>Tracheophyta</taxon>
        <taxon>Spermatophyta</taxon>
        <taxon>Magnoliopsida</taxon>
        <taxon>Liliopsida</taxon>
        <taxon>Zingiberales</taxon>
        <taxon>Musaceae</taxon>
        <taxon>Ensete</taxon>
    </lineage>
</organism>
<evidence type="ECO:0000313" key="3">
    <source>
        <dbReference type="EMBL" id="RRT39202.1"/>
    </source>
</evidence>
<feature type="region of interest" description="Disordered" evidence="1">
    <location>
        <begin position="320"/>
        <end position="353"/>
    </location>
</feature>
<feature type="region of interest" description="Disordered" evidence="1">
    <location>
        <begin position="136"/>
        <end position="156"/>
    </location>
</feature>
<dbReference type="PANTHER" id="PTHR33223:SF10">
    <property type="entry name" value="AMINOTRANSFERASE-LIKE PLANT MOBILE DOMAIN-CONTAINING PROTEIN"/>
    <property type="match status" value="1"/>
</dbReference>
<feature type="domain" description="Retrotransposon gag" evidence="2">
    <location>
        <begin position="274"/>
        <end position="329"/>
    </location>
</feature>
<evidence type="ECO:0000256" key="1">
    <source>
        <dbReference type="SAM" id="MobiDB-lite"/>
    </source>
</evidence>
<dbReference type="AlphaFoldDB" id="A0A426XIC4"/>
<gene>
    <name evidence="3" type="ORF">B296_00031035</name>
</gene>
<name>A0A426XIC4_ENSVE</name>
<evidence type="ECO:0000259" key="2">
    <source>
        <dbReference type="Pfam" id="PF03732"/>
    </source>
</evidence>
<dbReference type="InterPro" id="IPR005162">
    <property type="entry name" value="Retrotrans_gag_dom"/>
</dbReference>
<comment type="caution">
    <text evidence="3">The sequence shown here is derived from an EMBL/GenBank/DDBJ whole genome shotgun (WGS) entry which is preliminary data.</text>
</comment>
<feature type="region of interest" description="Disordered" evidence="1">
    <location>
        <begin position="97"/>
        <end position="119"/>
    </location>
</feature>
<protein>
    <recommendedName>
        <fullName evidence="2">Retrotransposon gag domain-containing protein</fullName>
    </recommendedName>
</protein>
<proteinExistence type="predicted"/>
<sequence>MGRPSSPRPTPSEQLRRHPRWRHVRANSADTLVSKVEPSGWRASPTIFARTINNAWRAIPLHHVSAPTDSSYEVATPGVTKAIRPSVRTTYPRWRTRTSLPDIGNKRDGTHTDVPRPHPTGPGVGQVLAHQHSDAPRWTPQQGVSTRGEQLDNGGPRCLGNATSEPFQECYTCALRAGHHFLRLDRLGEGIALPSQPQAGRGSKGVRQVEGENWREFQGRVSVCLRDIGQINPNQFSAPSLGTLRGSTDPSEHITTFRTQMALYETSDSLMCQAFPTTLRGPARMWYSRLRPSSILSFDSLAKEFELNFMASSHPRPTTASLLGLAQGSDEPSLNLSADLRSRSEECPTPIPH</sequence>